<dbReference type="InterPro" id="IPR036249">
    <property type="entry name" value="Thioredoxin-like_sf"/>
</dbReference>
<dbReference type="GO" id="GO:0030313">
    <property type="term" value="C:cell envelope"/>
    <property type="evidence" value="ECO:0007669"/>
    <property type="project" value="UniProtKB-SubCell"/>
</dbReference>
<comment type="caution">
    <text evidence="7">The sequence shown here is derived from an EMBL/GenBank/DDBJ whole genome shotgun (WGS) entry which is preliminary data.</text>
</comment>
<comment type="subcellular location">
    <subcellularLocation>
        <location evidence="1">Cell envelope</location>
    </subcellularLocation>
</comment>
<keyword evidence="2" id="KW-0201">Cytochrome c-type biogenesis</keyword>
<evidence type="ECO:0000256" key="3">
    <source>
        <dbReference type="ARBA" id="ARBA00023157"/>
    </source>
</evidence>
<dbReference type="InterPro" id="IPR017937">
    <property type="entry name" value="Thioredoxin_CS"/>
</dbReference>
<dbReference type="AlphaFoldDB" id="A0A6L6U7Z3"/>
<feature type="domain" description="Thioredoxin" evidence="6">
    <location>
        <begin position="256"/>
        <end position="398"/>
    </location>
</feature>
<keyword evidence="8" id="KW-1185">Reference proteome</keyword>
<dbReference type="PROSITE" id="PS00194">
    <property type="entry name" value="THIOREDOXIN_1"/>
    <property type="match status" value="1"/>
</dbReference>
<organism evidence="7 8">
    <name type="scientific">Winogradskyella endarachnes</name>
    <dbReference type="NCBI Taxonomy" id="2681965"/>
    <lineage>
        <taxon>Bacteria</taxon>
        <taxon>Pseudomonadati</taxon>
        <taxon>Bacteroidota</taxon>
        <taxon>Flavobacteriia</taxon>
        <taxon>Flavobacteriales</taxon>
        <taxon>Flavobacteriaceae</taxon>
        <taxon>Winogradskyella</taxon>
    </lineage>
</organism>
<keyword evidence="3" id="KW-1015">Disulfide bond</keyword>
<evidence type="ECO:0000313" key="8">
    <source>
        <dbReference type="Proteomes" id="UP000478208"/>
    </source>
</evidence>
<gene>
    <name evidence="7" type="ORF">GN138_08350</name>
</gene>
<dbReference type="InterPro" id="IPR000866">
    <property type="entry name" value="AhpC/TSA"/>
</dbReference>
<dbReference type="GO" id="GO:0016491">
    <property type="term" value="F:oxidoreductase activity"/>
    <property type="evidence" value="ECO:0007669"/>
    <property type="project" value="InterPro"/>
</dbReference>
<evidence type="ECO:0000256" key="5">
    <source>
        <dbReference type="SAM" id="SignalP"/>
    </source>
</evidence>
<dbReference type="PANTHER" id="PTHR42852:SF6">
    <property type="entry name" value="THIOL:DISULFIDE INTERCHANGE PROTEIN DSBE"/>
    <property type="match status" value="1"/>
</dbReference>
<dbReference type="GO" id="GO:0016209">
    <property type="term" value="F:antioxidant activity"/>
    <property type="evidence" value="ECO:0007669"/>
    <property type="project" value="InterPro"/>
</dbReference>
<keyword evidence="5" id="KW-0732">Signal</keyword>
<dbReference type="CDD" id="cd02966">
    <property type="entry name" value="TlpA_like_family"/>
    <property type="match status" value="1"/>
</dbReference>
<evidence type="ECO:0000256" key="1">
    <source>
        <dbReference type="ARBA" id="ARBA00004196"/>
    </source>
</evidence>
<evidence type="ECO:0000256" key="4">
    <source>
        <dbReference type="ARBA" id="ARBA00023284"/>
    </source>
</evidence>
<evidence type="ECO:0000256" key="2">
    <source>
        <dbReference type="ARBA" id="ARBA00022748"/>
    </source>
</evidence>
<keyword evidence="4" id="KW-0676">Redox-active center</keyword>
<dbReference type="Pfam" id="PF00578">
    <property type="entry name" value="AhpC-TSA"/>
    <property type="match status" value="1"/>
</dbReference>
<name>A0A6L6U7Z3_9FLAO</name>
<dbReference type="RefSeq" id="WP_157363336.1">
    <property type="nucleotide sequence ID" value="NZ_WOWS01000002.1"/>
</dbReference>
<protein>
    <submittedName>
        <fullName evidence="7">Redoxin domain-containing protein</fullName>
    </submittedName>
</protein>
<feature type="chain" id="PRO_5027056065" evidence="5">
    <location>
        <begin position="30"/>
        <end position="398"/>
    </location>
</feature>
<accession>A0A6L6U7Z3</accession>
<evidence type="ECO:0000259" key="6">
    <source>
        <dbReference type="PROSITE" id="PS51352"/>
    </source>
</evidence>
<sequence>MIWYKLFSKQKSFLLSILTLFLVSCNTSSYISGKLEGTTKEGVTIYLIKPNNLKEIAASYFGKVIDSALTDANGYFKFENTPKTTEPLLLELALKQSNKSPNYLNTYNPILSNYMPVLWQQGETIKVKTTTKNFQKNFIIENPSETNKALLKLRDINLKAYETYLYEKKWHLENGNQLLDKEHAVLQYQTALMNFANDTEHLMSALIALRWASPQNDYERIPEFLVSQCQKWNKIQPDHIWVKQLCEQSKPSKLPVLIGDEFPDVKLPTITKDTISLKNQLGKKITIVDLWASWCAPCRIENREILVPLWEAYHNQGLQIVAYALESSEKSWQAATDKDGAIRWLNVSELQGDNTSFLNKIRVQTIPANFILNDKGIVVAKNLHGEALKQWVKDYLEK</sequence>
<evidence type="ECO:0000313" key="7">
    <source>
        <dbReference type="EMBL" id="MUU78451.1"/>
    </source>
</evidence>
<dbReference type="EMBL" id="WOWS01000002">
    <property type="protein sequence ID" value="MUU78451.1"/>
    <property type="molecule type" value="Genomic_DNA"/>
</dbReference>
<dbReference type="PROSITE" id="PS51257">
    <property type="entry name" value="PROKAR_LIPOPROTEIN"/>
    <property type="match status" value="1"/>
</dbReference>
<proteinExistence type="predicted"/>
<feature type="signal peptide" evidence="5">
    <location>
        <begin position="1"/>
        <end position="29"/>
    </location>
</feature>
<dbReference type="GO" id="GO:0017004">
    <property type="term" value="P:cytochrome complex assembly"/>
    <property type="evidence" value="ECO:0007669"/>
    <property type="project" value="UniProtKB-KW"/>
</dbReference>
<dbReference type="PANTHER" id="PTHR42852">
    <property type="entry name" value="THIOL:DISULFIDE INTERCHANGE PROTEIN DSBE"/>
    <property type="match status" value="1"/>
</dbReference>
<reference evidence="7 8" key="1">
    <citation type="submission" date="2019-12" db="EMBL/GenBank/DDBJ databases">
        <authorList>
            <person name="Li J."/>
        </authorList>
    </citation>
    <scope>NUCLEOTIDE SEQUENCE [LARGE SCALE GENOMIC DNA]</scope>
    <source>
        <strain evidence="7 8">HL2-2</strain>
    </source>
</reference>
<dbReference type="InterPro" id="IPR013766">
    <property type="entry name" value="Thioredoxin_domain"/>
</dbReference>
<dbReference type="Gene3D" id="3.40.30.10">
    <property type="entry name" value="Glutaredoxin"/>
    <property type="match status" value="1"/>
</dbReference>
<dbReference type="SUPFAM" id="SSF52833">
    <property type="entry name" value="Thioredoxin-like"/>
    <property type="match status" value="1"/>
</dbReference>
<dbReference type="InterPro" id="IPR050553">
    <property type="entry name" value="Thioredoxin_ResA/DsbE_sf"/>
</dbReference>
<dbReference type="PROSITE" id="PS51352">
    <property type="entry name" value="THIOREDOXIN_2"/>
    <property type="match status" value="1"/>
</dbReference>
<dbReference type="Proteomes" id="UP000478208">
    <property type="component" value="Unassembled WGS sequence"/>
</dbReference>